<dbReference type="PANTHER" id="PTHR43099:SF5">
    <property type="entry name" value="HLYC_CORC FAMILY TRANSPORTER"/>
    <property type="match status" value="1"/>
</dbReference>
<sequence>MIALGIIVALIAINGIFVAMEFVIVGSRLSRLEAISENGRSIAGKLDGPEAQDRFVAVAQLGITLASIGLGMYGEHQIALWLEAPMAALGIDGAAVHLVALVLAVVILTYFHVVFGEMIPKAMALKGAENLLIVMWPIIRFFELLFRPFVWLLNVISQSLLSLFGLDHAEARYYTPRELAAIAEDSGEGGSISHEQAEFIQNIVKMQGRRAEELMTPRRHVIILDLDRVQTDDYADWILDAGPSRIPVTRGGLDHALGLVHVKDVIRHKTEEGTPLDAATLETMLRPLPKTLASVDTASLLDNMRKHGTHMALVADEYGSVLGAVAFQDAMEEVVGEVHTGFEVDVPDTENFQGRRWKIPGTTSVYRLRERYGWRLETSKSSTIAGLMLEHLRKAPANGDSIEIEDLRLTVTKVEGLSIAQIEAERVERAASDGERPA</sequence>
<feature type="transmembrane region" description="Helical" evidence="7">
    <location>
        <begin position="55"/>
        <end position="74"/>
    </location>
</feature>
<organism evidence="9 10">
    <name type="scientific">Fulvimarina uroteuthidis</name>
    <dbReference type="NCBI Taxonomy" id="3098149"/>
    <lineage>
        <taxon>Bacteria</taxon>
        <taxon>Pseudomonadati</taxon>
        <taxon>Pseudomonadota</taxon>
        <taxon>Alphaproteobacteria</taxon>
        <taxon>Hyphomicrobiales</taxon>
        <taxon>Aurantimonadaceae</taxon>
        <taxon>Fulvimarina</taxon>
    </lineage>
</organism>
<evidence type="ECO:0000313" key="9">
    <source>
        <dbReference type="EMBL" id="MDY8107567.1"/>
    </source>
</evidence>
<dbReference type="InterPro" id="IPR046342">
    <property type="entry name" value="CBS_dom_sf"/>
</dbReference>
<dbReference type="Proteomes" id="UP001294412">
    <property type="component" value="Unassembled WGS sequence"/>
</dbReference>
<dbReference type="InterPro" id="IPR051676">
    <property type="entry name" value="UPF0053_domain"/>
</dbReference>
<evidence type="ECO:0000256" key="1">
    <source>
        <dbReference type="ARBA" id="ARBA00004141"/>
    </source>
</evidence>
<evidence type="ECO:0000256" key="3">
    <source>
        <dbReference type="ARBA" id="ARBA00022989"/>
    </source>
</evidence>
<keyword evidence="2 6" id="KW-0812">Transmembrane</keyword>
<gene>
    <name evidence="9" type="ORF">U0C82_00200</name>
</gene>
<keyword evidence="5 6" id="KW-0472">Membrane</keyword>
<dbReference type="CDD" id="cd04590">
    <property type="entry name" value="CBS_pair_CorC_HlyC_assoc"/>
    <property type="match status" value="1"/>
</dbReference>
<accession>A0ABU5HWP8</accession>
<dbReference type="PROSITE" id="PS51846">
    <property type="entry name" value="CNNM"/>
    <property type="match status" value="1"/>
</dbReference>
<dbReference type="InterPro" id="IPR044751">
    <property type="entry name" value="Ion_transp-like_CBS"/>
</dbReference>
<feature type="transmembrane region" description="Helical" evidence="7">
    <location>
        <begin position="94"/>
        <end position="119"/>
    </location>
</feature>
<keyword evidence="4" id="KW-0129">CBS domain</keyword>
<feature type="domain" description="CNNM transmembrane" evidence="8">
    <location>
        <begin position="1"/>
        <end position="196"/>
    </location>
</feature>
<dbReference type="RefSeq" id="WP_322184693.1">
    <property type="nucleotide sequence ID" value="NZ_JAXLPB010000001.1"/>
</dbReference>
<dbReference type="InterPro" id="IPR036318">
    <property type="entry name" value="FAD-bd_PCMH-like_sf"/>
</dbReference>
<feature type="transmembrane region" description="Helical" evidence="7">
    <location>
        <begin position="131"/>
        <end position="153"/>
    </location>
</feature>
<dbReference type="Gene3D" id="3.10.580.10">
    <property type="entry name" value="CBS-domain"/>
    <property type="match status" value="1"/>
</dbReference>
<evidence type="ECO:0000256" key="4">
    <source>
        <dbReference type="ARBA" id="ARBA00023122"/>
    </source>
</evidence>
<evidence type="ECO:0000313" key="10">
    <source>
        <dbReference type="Proteomes" id="UP001294412"/>
    </source>
</evidence>
<dbReference type="SMART" id="SM01091">
    <property type="entry name" value="CorC_HlyC"/>
    <property type="match status" value="1"/>
</dbReference>
<evidence type="ECO:0000259" key="8">
    <source>
        <dbReference type="PROSITE" id="PS51846"/>
    </source>
</evidence>
<feature type="transmembrane region" description="Helical" evidence="7">
    <location>
        <begin position="6"/>
        <end position="25"/>
    </location>
</feature>
<reference evidence="9 10" key="1">
    <citation type="submission" date="2023-12" db="EMBL/GenBank/DDBJ databases">
        <title>Description of Novel Strain Fulvimarina sp. 2208YS6-2-32 isolated from Uroteuthis (Photololigo) edulis.</title>
        <authorList>
            <person name="Park J.-S."/>
        </authorList>
    </citation>
    <scope>NUCLEOTIDE SEQUENCE [LARGE SCALE GENOMIC DNA]</scope>
    <source>
        <strain evidence="9 10">2208YS6-2-32</strain>
    </source>
</reference>
<evidence type="ECO:0000256" key="7">
    <source>
        <dbReference type="SAM" id="Phobius"/>
    </source>
</evidence>
<evidence type="ECO:0000256" key="6">
    <source>
        <dbReference type="PROSITE-ProRule" id="PRU01193"/>
    </source>
</evidence>
<proteinExistence type="predicted"/>
<keyword evidence="3 6" id="KW-1133">Transmembrane helix</keyword>
<dbReference type="Pfam" id="PF01595">
    <property type="entry name" value="CNNM"/>
    <property type="match status" value="1"/>
</dbReference>
<dbReference type="Gene3D" id="3.30.465.10">
    <property type="match status" value="1"/>
</dbReference>
<dbReference type="InterPro" id="IPR005170">
    <property type="entry name" value="Transptr-assoc_dom"/>
</dbReference>
<dbReference type="EMBL" id="JAXLPB010000001">
    <property type="protein sequence ID" value="MDY8107567.1"/>
    <property type="molecule type" value="Genomic_DNA"/>
</dbReference>
<evidence type="ECO:0000256" key="5">
    <source>
        <dbReference type="ARBA" id="ARBA00023136"/>
    </source>
</evidence>
<comment type="caution">
    <text evidence="9">The sequence shown here is derived from an EMBL/GenBank/DDBJ whole genome shotgun (WGS) entry which is preliminary data.</text>
</comment>
<dbReference type="SUPFAM" id="SSF54631">
    <property type="entry name" value="CBS-domain pair"/>
    <property type="match status" value="1"/>
</dbReference>
<dbReference type="InterPro" id="IPR016169">
    <property type="entry name" value="FAD-bd_PCMH_sub2"/>
</dbReference>
<evidence type="ECO:0000256" key="2">
    <source>
        <dbReference type="ARBA" id="ARBA00022692"/>
    </source>
</evidence>
<protein>
    <submittedName>
        <fullName evidence="9">Hemolysin family protein</fullName>
    </submittedName>
</protein>
<dbReference type="InterPro" id="IPR002550">
    <property type="entry name" value="CNNM"/>
</dbReference>
<dbReference type="Pfam" id="PF03471">
    <property type="entry name" value="CorC_HlyC"/>
    <property type="match status" value="1"/>
</dbReference>
<name>A0ABU5HWP8_9HYPH</name>
<dbReference type="SUPFAM" id="SSF56176">
    <property type="entry name" value="FAD-binding/transporter-associated domain-like"/>
    <property type="match status" value="1"/>
</dbReference>
<comment type="subcellular location">
    <subcellularLocation>
        <location evidence="1">Membrane</location>
        <topology evidence="1">Multi-pass membrane protein</topology>
    </subcellularLocation>
</comment>
<dbReference type="PANTHER" id="PTHR43099">
    <property type="entry name" value="UPF0053 PROTEIN YRKA"/>
    <property type="match status" value="1"/>
</dbReference>
<keyword evidence="10" id="KW-1185">Reference proteome</keyword>